<name>A0AAW1VY22_RUBAR</name>
<accession>A0AAW1VY22</accession>
<organism evidence="1 2">
    <name type="scientific">Rubus argutus</name>
    <name type="common">Southern blackberry</name>
    <dbReference type="NCBI Taxonomy" id="59490"/>
    <lineage>
        <taxon>Eukaryota</taxon>
        <taxon>Viridiplantae</taxon>
        <taxon>Streptophyta</taxon>
        <taxon>Embryophyta</taxon>
        <taxon>Tracheophyta</taxon>
        <taxon>Spermatophyta</taxon>
        <taxon>Magnoliopsida</taxon>
        <taxon>eudicotyledons</taxon>
        <taxon>Gunneridae</taxon>
        <taxon>Pentapetalae</taxon>
        <taxon>rosids</taxon>
        <taxon>fabids</taxon>
        <taxon>Rosales</taxon>
        <taxon>Rosaceae</taxon>
        <taxon>Rosoideae</taxon>
        <taxon>Rosoideae incertae sedis</taxon>
        <taxon>Rubus</taxon>
    </lineage>
</organism>
<proteinExistence type="predicted"/>
<dbReference type="AlphaFoldDB" id="A0AAW1VY22"/>
<dbReference type="EMBL" id="JBEDUW010000007">
    <property type="protein sequence ID" value="KAK9911749.1"/>
    <property type="molecule type" value="Genomic_DNA"/>
</dbReference>
<evidence type="ECO:0000313" key="1">
    <source>
        <dbReference type="EMBL" id="KAK9911749.1"/>
    </source>
</evidence>
<evidence type="ECO:0000313" key="2">
    <source>
        <dbReference type="Proteomes" id="UP001457282"/>
    </source>
</evidence>
<protein>
    <submittedName>
        <fullName evidence="1">Uncharacterized protein</fullName>
    </submittedName>
</protein>
<keyword evidence="2" id="KW-1185">Reference proteome</keyword>
<dbReference type="Proteomes" id="UP001457282">
    <property type="component" value="Unassembled WGS sequence"/>
</dbReference>
<reference evidence="1 2" key="1">
    <citation type="journal article" date="2023" name="G3 (Bethesda)">
        <title>A chromosome-length genome assembly and annotation of blackberry (Rubus argutus, cv. 'Hillquist').</title>
        <authorList>
            <person name="Bruna T."/>
            <person name="Aryal R."/>
            <person name="Dudchenko O."/>
            <person name="Sargent D.J."/>
            <person name="Mead D."/>
            <person name="Buti M."/>
            <person name="Cavallini A."/>
            <person name="Hytonen T."/>
            <person name="Andres J."/>
            <person name="Pham M."/>
            <person name="Weisz D."/>
            <person name="Mascagni F."/>
            <person name="Usai G."/>
            <person name="Natali L."/>
            <person name="Bassil N."/>
            <person name="Fernandez G.E."/>
            <person name="Lomsadze A."/>
            <person name="Armour M."/>
            <person name="Olukolu B."/>
            <person name="Poorten T."/>
            <person name="Britton C."/>
            <person name="Davik J."/>
            <person name="Ashrafi H."/>
            <person name="Aiden E.L."/>
            <person name="Borodovsky M."/>
            <person name="Worthington M."/>
        </authorList>
    </citation>
    <scope>NUCLEOTIDE SEQUENCE [LARGE SCALE GENOMIC DNA]</scope>
    <source>
        <strain evidence="1">PI 553951</strain>
    </source>
</reference>
<sequence>MANMWRFFRESGPRPPLVQNEIFTMEIHHGGYFDSMLDGTKKYKIARFNKLGGVCYLDDMDADQLAWVEFNNIA</sequence>
<comment type="caution">
    <text evidence="1">The sequence shown here is derived from an EMBL/GenBank/DDBJ whole genome shotgun (WGS) entry which is preliminary data.</text>
</comment>
<gene>
    <name evidence="1" type="ORF">M0R45_035641</name>
</gene>